<evidence type="ECO:0000313" key="6">
    <source>
        <dbReference type="RefSeq" id="XP_038972073.1"/>
    </source>
</evidence>
<evidence type="ECO:0000313" key="5">
    <source>
        <dbReference type="RefSeq" id="XP_008777249.1"/>
    </source>
</evidence>
<dbReference type="Gene3D" id="1.25.70.10">
    <property type="entry name" value="Transcription termination factor 3, mitochondrial"/>
    <property type="match status" value="1"/>
</dbReference>
<evidence type="ECO:0000256" key="2">
    <source>
        <dbReference type="ARBA" id="ARBA00022472"/>
    </source>
</evidence>
<proteinExistence type="inferred from homology"/>
<dbReference type="OrthoDB" id="764594at2759"/>
<dbReference type="RefSeq" id="XP_008777249.1">
    <property type="nucleotide sequence ID" value="XM_008779027.4"/>
</dbReference>
<dbReference type="PANTHER" id="PTHR13068">
    <property type="entry name" value="CGI-12 PROTEIN-RELATED"/>
    <property type="match status" value="1"/>
</dbReference>
<evidence type="ECO:0000313" key="4">
    <source>
        <dbReference type="Proteomes" id="UP000228380"/>
    </source>
</evidence>
<dbReference type="InterPro" id="IPR003690">
    <property type="entry name" value="MTERF"/>
</dbReference>
<dbReference type="KEGG" id="pda:103697212"/>
<organism evidence="4 5">
    <name type="scientific">Phoenix dactylifera</name>
    <name type="common">Date palm</name>
    <dbReference type="NCBI Taxonomy" id="42345"/>
    <lineage>
        <taxon>Eukaryota</taxon>
        <taxon>Viridiplantae</taxon>
        <taxon>Streptophyta</taxon>
        <taxon>Embryophyta</taxon>
        <taxon>Tracheophyta</taxon>
        <taxon>Spermatophyta</taxon>
        <taxon>Magnoliopsida</taxon>
        <taxon>Liliopsida</taxon>
        <taxon>Arecaceae</taxon>
        <taxon>Coryphoideae</taxon>
        <taxon>Phoeniceae</taxon>
        <taxon>Phoenix</taxon>
    </lineage>
</organism>
<sequence length="627" mass="71621">MAHLWKLQKPSPLQWISRVGQEEVVRLINNPTFNGRNALCCAKIPNLPPRRGFCSKESHITKSASVGSQLGSLKSSCFHHRMTLCWVKTSSLVHIRGFCTDKTPKDLQAISRSPRVVAEAQAALVDYLHSTRGLQFPDAEQMSKHSPNFLAKLLKKVENEEDTARALTRFFRYHPINEFEPFFEGMGLKPSEFNSFLPRDLMFLSDNEKMLENYHVLCNYGIARGKIGKIYKEATEIFSYEPGILGSKLQAYEGLGLSKTSIIKIVASSPILLVGDVNRKFVKVLEWLEDIGIQLDWIWGILSEKNSYDWSRMLVILQYFTELGFTNQEFGALIRKHPDFLLDGSGKMVLLVSGLLLKLGGTKKELFGLFSQFPDVQIGSFMKNMRRGLIFLIEIEMDPGDIQRLLLTHTEVFGSYSLKKANSILTYLNVGRKRLCRIIKDDPHQLKKYVLGLKLNRLPNSGESEKSLGEKKKFLLRLGFVEKSKEMEKALKVFRGKGSELQDRYDFLVKTGLDPNDVSNMIKLAPQILNQKIDVLQSKIDFLVNNLGYPLSSLIAFPAYMSYTVERVKLRFLMYTWLRDRGKARPSLALSSFLACSDKIFAKRYLTMMVCTHIWSSRQVFNRFISS</sequence>
<dbReference type="FunFam" id="1.25.70.10:FF:000014">
    <property type="entry name" value="Transcription termination factor MTEF18, mitochondrial"/>
    <property type="match status" value="1"/>
</dbReference>
<gene>
    <name evidence="5 6" type="primary">LOC103697212</name>
</gene>
<name>A0A8B7BHY0_PHODC</name>
<dbReference type="InterPro" id="IPR038538">
    <property type="entry name" value="MTERF_sf"/>
</dbReference>
<dbReference type="PANTHER" id="PTHR13068:SF38">
    <property type="entry name" value="TRANSCRIPTION TERMINATION FACTOR FAMILY PROTEIN"/>
    <property type="match status" value="1"/>
</dbReference>
<dbReference type="GeneID" id="103697212"/>
<accession>A0A8B7BHY0</accession>
<dbReference type="RefSeq" id="XP_038972073.1">
    <property type="nucleotide sequence ID" value="XM_039116145.1"/>
</dbReference>
<dbReference type="Pfam" id="PF02536">
    <property type="entry name" value="mTERF"/>
    <property type="match status" value="2"/>
</dbReference>
<dbReference type="GO" id="GO:0003676">
    <property type="term" value="F:nucleic acid binding"/>
    <property type="evidence" value="ECO:0007669"/>
    <property type="project" value="InterPro"/>
</dbReference>
<dbReference type="AlphaFoldDB" id="A0A8B7BHY0"/>
<keyword evidence="4" id="KW-1185">Reference proteome</keyword>
<evidence type="ECO:0000256" key="1">
    <source>
        <dbReference type="ARBA" id="ARBA00007692"/>
    </source>
</evidence>
<dbReference type="Proteomes" id="UP000228380">
    <property type="component" value="Unplaced"/>
</dbReference>
<comment type="similarity">
    <text evidence="1">Belongs to the mTERF family.</text>
</comment>
<keyword evidence="3" id="KW-0809">Transit peptide</keyword>
<keyword evidence="2" id="KW-0804">Transcription</keyword>
<reference evidence="5 6" key="1">
    <citation type="submission" date="2025-04" db="UniProtKB">
        <authorList>
            <consortium name="RefSeq"/>
        </authorList>
    </citation>
    <scope>IDENTIFICATION</scope>
    <source>
        <tissue evidence="5 6">Young leaves</tissue>
    </source>
</reference>
<evidence type="ECO:0000256" key="3">
    <source>
        <dbReference type="ARBA" id="ARBA00022946"/>
    </source>
</evidence>
<dbReference type="SMART" id="SM00733">
    <property type="entry name" value="Mterf"/>
    <property type="match status" value="7"/>
</dbReference>
<keyword evidence="2" id="KW-0806">Transcription termination</keyword>
<keyword evidence="2" id="KW-0805">Transcription regulation</keyword>
<dbReference type="GO" id="GO:0006353">
    <property type="term" value="P:DNA-templated transcription termination"/>
    <property type="evidence" value="ECO:0007669"/>
    <property type="project" value="UniProtKB-KW"/>
</dbReference>
<dbReference type="FunFam" id="1.25.70.10:FF:000019">
    <property type="entry name" value="mTERF family protein"/>
    <property type="match status" value="1"/>
</dbReference>
<protein>
    <submittedName>
        <fullName evidence="5 6">Transcription termination factor MTEF18, mitochondrial-like isoform X1</fullName>
    </submittedName>
</protein>